<evidence type="ECO:0000313" key="7">
    <source>
        <dbReference type="EMBL" id="OMI36044.1"/>
    </source>
</evidence>
<sequence>MTQLDAIERTCLLTAALRAGESRREDRLYDDPYAGLLVGEAGPGLLAEIRSATFPEGGAPRTVPSTFDFNPIRTRFFDDWLQRAAADGSVSQIVLAPAGMDARAYRLAWPDHVRFFEIDRPAVLEVKDKLLAAERPATDRRPVPADLLAPGLEDALREAGYDPGLPSVWLFEGLLYYFSEAEVHGLLERVAALTAPGSRIAADLVNEVALTAPGVRGLLEVFARWGCPWVFGTDEPEALFERHGFTVEAVQPGEPSAHYGRWRDPVPPRSAEGAERVFLVHGGRSA</sequence>
<dbReference type="Proteomes" id="UP000186168">
    <property type="component" value="Unassembled WGS sequence"/>
</dbReference>
<evidence type="ECO:0000256" key="3">
    <source>
        <dbReference type="ARBA" id="ARBA00022603"/>
    </source>
</evidence>
<comment type="function">
    <text evidence="1 6">Exhibits S-adenosyl-L-methionine-dependent methyltransferase activity.</text>
</comment>
<proteinExistence type="inferred from homology"/>
<dbReference type="Gene3D" id="3.40.50.150">
    <property type="entry name" value="Vaccinia Virus protein VP39"/>
    <property type="match status" value="1"/>
</dbReference>
<organism evidence="7 8">
    <name type="scientific">Streptomyces sparsogenes DSM 40356</name>
    <dbReference type="NCBI Taxonomy" id="1331668"/>
    <lineage>
        <taxon>Bacteria</taxon>
        <taxon>Bacillati</taxon>
        <taxon>Actinomycetota</taxon>
        <taxon>Actinomycetes</taxon>
        <taxon>Kitasatosporales</taxon>
        <taxon>Streptomycetaceae</taxon>
        <taxon>Streptomyces</taxon>
    </lineage>
</organism>
<dbReference type="InterPro" id="IPR029063">
    <property type="entry name" value="SAM-dependent_MTases_sf"/>
</dbReference>
<evidence type="ECO:0000256" key="2">
    <source>
        <dbReference type="ARBA" id="ARBA00008138"/>
    </source>
</evidence>
<evidence type="ECO:0000256" key="1">
    <source>
        <dbReference type="ARBA" id="ARBA00003907"/>
    </source>
</evidence>
<protein>
    <recommendedName>
        <fullName evidence="6">S-adenosyl-L-methionine-dependent methyltransferase</fullName>
        <ecNumber evidence="6">2.1.1.-</ecNumber>
    </recommendedName>
</protein>
<accession>A0A1R1SCJ4</accession>
<dbReference type="AlphaFoldDB" id="A0A1R1SCJ4"/>
<dbReference type="STRING" id="67365.GCA_001704635_02864"/>
<keyword evidence="8" id="KW-1185">Reference proteome</keyword>
<dbReference type="InterPro" id="IPR011610">
    <property type="entry name" value="SAM_mthyl_Trfase_ML2640-like"/>
</dbReference>
<gene>
    <name evidence="7" type="ORF">SPAR_28181</name>
</gene>
<dbReference type="PANTHER" id="PTHR43619:SF2">
    <property type="entry name" value="S-ADENOSYL-L-METHIONINE-DEPENDENT METHYLTRANSFERASES SUPERFAMILY PROTEIN"/>
    <property type="match status" value="1"/>
</dbReference>
<name>A0A1R1SCJ4_9ACTN</name>
<dbReference type="PANTHER" id="PTHR43619">
    <property type="entry name" value="S-ADENOSYL-L-METHIONINE-DEPENDENT METHYLTRANSFERASE YKTD-RELATED"/>
    <property type="match status" value="1"/>
</dbReference>
<dbReference type="GO" id="GO:0032259">
    <property type="term" value="P:methylation"/>
    <property type="evidence" value="ECO:0007669"/>
    <property type="project" value="UniProtKB-KW"/>
</dbReference>
<dbReference type="Pfam" id="PF04072">
    <property type="entry name" value="LCM"/>
    <property type="match status" value="1"/>
</dbReference>
<evidence type="ECO:0000256" key="6">
    <source>
        <dbReference type="RuleBase" id="RU362030"/>
    </source>
</evidence>
<comment type="similarity">
    <text evidence="2 6">Belongs to the UPF0677 family.</text>
</comment>
<dbReference type="InterPro" id="IPR007213">
    <property type="entry name" value="Ppm1/Ppm2/Tcmp"/>
</dbReference>
<reference evidence="7 8" key="1">
    <citation type="submission" date="2013-05" db="EMBL/GenBank/DDBJ databases">
        <title>Genome sequence of Streptomyces sparsogenes DSM 40356.</title>
        <authorList>
            <person name="Coyne S."/>
            <person name="Seebeck F.P."/>
        </authorList>
    </citation>
    <scope>NUCLEOTIDE SEQUENCE [LARGE SCALE GENOMIC DNA]</scope>
    <source>
        <strain evidence="7 8">DSM 40356</strain>
    </source>
</reference>
<evidence type="ECO:0000256" key="4">
    <source>
        <dbReference type="ARBA" id="ARBA00022679"/>
    </source>
</evidence>
<comment type="caution">
    <text evidence="7">The sequence shown here is derived from an EMBL/GenBank/DDBJ whole genome shotgun (WGS) entry which is preliminary data.</text>
</comment>
<dbReference type="EC" id="2.1.1.-" evidence="6"/>
<dbReference type="RefSeq" id="WP_065967437.1">
    <property type="nucleotide sequence ID" value="NZ_ASQP01000370.1"/>
</dbReference>
<dbReference type="GO" id="GO:0008168">
    <property type="term" value="F:methyltransferase activity"/>
    <property type="evidence" value="ECO:0007669"/>
    <property type="project" value="UniProtKB-UniRule"/>
</dbReference>
<dbReference type="SUPFAM" id="SSF53335">
    <property type="entry name" value="S-adenosyl-L-methionine-dependent methyltransferases"/>
    <property type="match status" value="1"/>
</dbReference>
<dbReference type="EMBL" id="ASQP01000370">
    <property type="protein sequence ID" value="OMI36044.1"/>
    <property type="molecule type" value="Genomic_DNA"/>
</dbReference>
<evidence type="ECO:0000313" key="8">
    <source>
        <dbReference type="Proteomes" id="UP000186168"/>
    </source>
</evidence>
<keyword evidence="5 6" id="KW-0949">S-adenosyl-L-methionine</keyword>
<keyword evidence="4" id="KW-0808">Transferase</keyword>
<dbReference type="NCBIfam" id="TIGR00027">
    <property type="entry name" value="mthyl_TIGR00027"/>
    <property type="match status" value="1"/>
</dbReference>
<evidence type="ECO:0000256" key="5">
    <source>
        <dbReference type="ARBA" id="ARBA00022691"/>
    </source>
</evidence>
<dbReference type="GeneID" id="96747502"/>
<keyword evidence="3 6" id="KW-0489">Methyltransferase</keyword>